<organism evidence="6 7">
    <name type="scientific">Cannabis sativa</name>
    <name type="common">Hemp</name>
    <name type="synonym">Marijuana</name>
    <dbReference type="NCBI Taxonomy" id="3483"/>
    <lineage>
        <taxon>Eukaryota</taxon>
        <taxon>Viridiplantae</taxon>
        <taxon>Streptophyta</taxon>
        <taxon>Embryophyta</taxon>
        <taxon>Tracheophyta</taxon>
        <taxon>Spermatophyta</taxon>
        <taxon>Magnoliopsida</taxon>
        <taxon>eudicotyledons</taxon>
        <taxon>Gunneridae</taxon>
        <taxon>Pentapetalae</taxon>
        <taxon>rosids</taxon>
        <taxon>fabids</taxon>
        <taxon>Rosales</taxon>
        <taxon>Cannabaceae</taxon>
        <taxon>Cannabis</taxon>
    </lineage>
</organism>
<sequence length="96" mass="11242">MAKNIIRKRFKKALEMNVRQLNRFEYEVTGKGKDAIVDLGQRQCSCRVFDLDKLTCVHALAAYEQARIEVYDLCSNYYKLETWALAYVDTIYPVPQ</sequence>
<dbReference type="GO" id="GO:0008270">
    <property type="term" value="F:zinc ion binding"/>
    <property type="evidence" value="ECO:0007669"/>
    <property type="project" value="UniProtKB-KW"/>
</dbReference>
<evidence type="ECO:0000256" key="2">
    <source>
        <dbReference type="ARBA" id="ARBA00022771"/>
    </source>
</evidence>
<dbReference type="Gramene" id="evm.model.08.795">
    <property type="protein sequence ID" value="cds.evm.model.08.795"/>
    <property type="gene ID" value="evm.TU.08.795"/>
</dbReference>
<keyword evidence="2 4" id="KW-0863">Zinc-finger</keyword>
<dbReference type="InterPro" id="IPR006564">
    <property type="entry name" value="Znf_PMZ"/>
</dbReference>
<evidence type="ECO:0000256" key="1">
    <source>
        <dbReference type="ARBA" id="ARBA00022723"/>
    </source>
</evidence>
<keyword evidence="7" id="KW-1185">Reference proteome</keyword>
<feature type="domain" description="SWIM-type" evidence="5">
    <location>
        <begin position="26"/>
        <end position="67"/>
    </location>
</feature>
<dbReference type="InterPro" id="IPR007527">
    <property type="entry name" value="Znf_SWIM"/>
</dbReference>
<dbReference type="EnsemblPlants" id="evm.model.08.795">
    <property type="protein sequence ID" value="cds.evm.model.08.795"/>
    <property type="gene ID" value="evm.TU.08.795"/>
</dbReference>
<keyword evidence="1" id="KW-0479">Metal-binding</keyword>
<evidence type="ECO:0000313" key="6">
    <source>
        <dbReference type="EnsemblPlants" id="cds.evm.model.08.795"/>
    </source>
</evidence>
<dbReference type="AlphaFoldDB" id="A0A803QCE0"/>
<dbReference type="Pfam" id="PF04434">
    <property type="entry name" value="SWIM"/>
    <property type="match status" value="1"/>
</dbReference>
<evidence type="ECO:0000259" key="5">
    <source>
        <dbReference type="PROSITE" id="PS50966"/>
    </source>
</evidence>
<evidence type="ECO:0000256" key="4">
    <source>
        <dbReference type="PROSITE-ProRule" id="PRU00325"/>
    </source>
</evidence>
<dbReference type="OMA" id="YKLETWA"/>
<accession>A0A803QCE0</accession>
<evidence type="ECO:0000256" key="3">
    <source>
        <dbReference type="ARBA" id="ARBA00022833"/>
    </source>
</evidence>
<keyword evidence="3" id="KW-0862">Zinc</keyword>
<dbReference type="EMBL" id="UZAU01000693">
    <property type="status" value="NOT_ANNOTATED_CDS"/>
    <property type="molecule type" value="Genomic_DNA"/>
</dbReference>
<dbReference type="PROSITE" id="PS50966">
    <property type="entry name" value="ZF_SWIM"/>
    <property type="match status" value="1"/>
</dbReference>
<name>A0A803QCE0_CANSA</name>
<reference evidence="6" key="1">
    <citation type="submission" date="2018-11" db="EMBL/GenBank/DDBJ databases">
        <authorList>
            <person name="Grassa J C."/>
        </authorList>
    </citation>
    <scope>NUCLEOTIDE SEQUENCE [LARGE SCALE GENOMIC DNA]</scope>
</reference>
<evidence type="ECO:0000313" key="7">
    <source>
        <dbReference type="Proteomes" id="UP000596661"/>
    </source>
</evidence>
<dbReference type="Proteomes" id="UP000596661">
    <property type="component" value="Chromosome 8"/>
</dbReference>
<proteinExistence type="predicted"/>
<reference evidence="6" key="2">
    <citation type="submission" date="2021-03" db="UniProtKB">
        <authorList>
            <consortium name="EnsemblPlants"/>
        </authorList>
    </citation>
    <scope>IDENTIFICATION</scope>
</reference>
<dbReference type="SMART" id="SM00575">
    <property type="entry name" value="ZnF_PMZ"/>
    <property type="match status" value="1"/>
</dbReference>
<protein>
    <recommendedName>
        <fullName evidence="5">SWIM-type domain-containing protein</fullName>
    </recommendedName>
</protein>